<protein>
    <submittedName>
        <fullName evidence="1">HAD-superfamily hydrolase, subfamily IIA like protein</fullName>
    </submittedName>
</protein>
<comment type="caution">
    <text evidence="1">The sequence shown here is derived from an EMBL/GenBank/DDBJ whole genome shotgun (WGS) entry which is preliminary data.</text>
</comment>
<dbReference type="InterPro" id="IPR006357">
    <property type="entry name" value="HAD-SF_hydro_IIA"/>
</dbReference>
<proteinExistence type="predicted"/>
<keyword evidence="1" id="KW-0378">Hydrolase</keyword>
<sequence length="450" mass="50514">MPAPIDYAFVFDIDGVLRYGRGNPVEGASKTIEFLSENKIPYVFLTNGGGSERYKEEELREELSLSDSIVKKGHIVGSATALFEYAQFFKNEPILVVGGADSVENANSIGLSKAVFCEDVSKQIPDLIPRFTRSDVFCDHCKVEKISNPILLDENVQFKAVFVLADPLNWLTAIEPVTSILTTSGYCHASAVSKLMEDRKSFAASPATCFDPSNPECPFYIPPIFFANSDFTFAGKYPTPRLTMRSLRMCISSITEERMKETFTTFITNETQQVVKGFGSSIESTKSFSEWILRSKIESFASPLIIQTGKPHTENFHGALCRLRSLYPKATSSSPLCHVYMIGDNPHGDIRGANTMRELGEEMKRKRIEEGKEDEHCTVTPEWYSMLVRTGMMSRFSNPPALTSPVQEYLEKSDIPTYECRDVTDCVIYVLEHHGNTELAEKYKEFIGEK</sequence>
<reference evidence="1" key="1">
    <citation type="submission" date="2022-03" db="EMBL/GenBank/DDBJ databases">
        <title>Draft genome sequence of Aduncisulcus paluster, a free-living microaerophilic Fornicata.</title>
        <authorList>
            <person name="Yuyama I."/>
            <person name="Kume K."/>
            <person name="Tamura T."/>
            <person name="Inagaki Y."/>
            <person name="Hashimoto T."/>
        </authorList>
    </citation>
    <scope>NUCLEOTIDE SEQUENCE</scope>
    <source>
        <strain evidence="1">NY0171</strain>
    </source>
</reference>
<dbReference type="GO" id="GO:0016787">
    <property type="term" value="F:hydrolase activity"/>
    <property type="evidence" value="ECO:0007669"/>
    <property type="project" value="UniProtKB-KW"/>
</dbReference>
<dbReference type="Pfam" id="PF13242">
    <property type="entry name" value="Hydrolase_like"/>
    <property type="match status" value="1"/>
</dbReference>
<dbReference type="SUPFAM" id="SSF56784">
    <property type="entry name" value="HAD-like"/>
    <property type="match status" value="1"/>
</dbReference>
<accession>A0ABQ5KIL3</accession>
<evidence type="ECO:0000313" key="2">
    <source>
        <dbReference type="Proteomes" id="UP001057375"/>
    </source>
</evidence>
<evidence type="ECO:0000313" key="1">
    <source>
        <dbReference type="EMBL" id="GKT32360.1"/>
    </source>
</evidence>
<dbReference type="Gene3D" id="3.40.50.1000">
    <property type="entry name" value="HAD superfamily/HAD-like"/>
    <property type="match status" value="2"/>
</dbReference>
<name>A0ABQ5KIL3_9EUKA</name>
<dbReference type="Proteomes" id="UP001057375">
    <property type="component" value="Unassembled WGS sequence"/>
</dbReference>
<dbReference type="EMBL" id="BQXS01009976">
    <property type="protein sequence ID" value="GKT32360.1"/>
    <property type="molecule type" value="Genomic_DNA"/>
</dbReference>
<gene>
    <name evidence="1" type="ORF">ADUPG1_006536</name>
</gene>
<keyword evidence="2" id="KW-1185">Reference proteome</keyword>
<dbReference type="InterPro" id="IPR036412">
    <property type="entry name" value="HAD-like_sf"/>
</dbReference>
<organism evidence="1 2">
    <name type="scientific">Aduncisulcus paluster</name>
    <dbReference type="NCBI Taxonomy" id="2918883"/>
    <lineage>
        <taxon>Eukaryota</taxon>
        <taxon>Metamonada</taxon>
        <taxon>Carpediemonas-like organisms</taxon>
        <taxon>Aduncisulcus</taxon>
    </lineage>
</organism>
<dbReference type="InterPro" id="IPR023214">
    <property type="entry name" value="HAD_sf"/>
</dbReference>
<dbReference type="Pfam" id="PF13344">
    <property type="entry name" value="Hydrolase_6"/>
    <property type="match status" value="1"/>
</dbReference>